<feature type="transmembrane region" description="Helical" evidence="1">
    <location>
        <begin position="27"/>
        <end position="48"/>
    </location>
</feature>
<keyword evidence="1" id="KW-1133">Transmembrane helix</keyword>
<dbReference type="Proteomes" id="UP001604277">
    <property type="component" value="Unassembled WGS sequence"/>
</dbReference>
<protein>
    <submittedName>
        <fullName evidence="2">Protein ENHANCED DISEASE RESISTANCE 2</fullName>
    </submittedName>
</protein>
<keyword evidence="1" id="KW-0812">Transmembrane</keyword>
<reference evidence="3" key="1">
    <citation type="submission" date="2024-07" db="EMBL/GenBank/DDBJ databases">
        <title>Two chromosome-level genome assemblies of Korean endemic species Abeliophyllum distichum and Forsythia ovata (Oleaceae).</title>
        <authorList>
            <person name="Jang H."/>
        </authorList>
    </citation>
    <scope>NUCLEOTIDE SEQUENCE [LARGE SCALE GENOMIC DNA]</scope>
</reference>
<dbReference type="AlphaFoldDB" id="A0ABD1RLK2"/>
<comment type="caution">
    <text evidence="2">The sequence shown here is derived from an EMBL/GenBank/DDBJ whole genome shotgun (WGS) entry which is preliminary data.</text>
</comment>
<keyword evidence="3" id="KW-1185">Reference proteome</keyword>
<accession>A0ABD1RLK2</accession>
<evidence type="ECO:0000313" key="3">
    <source>
        <dbReference type="Proteomes" id="UP001604277"/>
    </source>
</evidence>
<gene>
    <name evidence="2" type="ORF">Fot_41940</name>
</gene>
<organism evidence="2 3">
    <name type="scientific">Forsythia ovata</name>
    <dbReference type="NCBI Taxonomy" id="205694"/>
    <lineage>
        <taxon>Eukaryota</taxon>
        <taxon>Viridiplantae</taxon>
        <taxon>Streptophyta</taxon>
        <taxon>Embryophyta</taxon>
        <taxon>Tracheophyta</taxon>
        <taxon>Spermatophyta</taxon>
        <taxon>Magnoliopsida</taxon>
        <taxon>eudicotyledons</taxon>
        <taxon>Gunneridae</taxon>
        <taxon>Pentapetalae</taxon>
        <taxon>asterids</taxon>
        <taxon>lamiids</taxon>
        <taxon>Lamiales</taxon>
        <taxon>Oleaceae</taxon>
        <taxon>Forsythieae</taxon>
        <taxon>Forsythia</taxon>
    </lineage>
</organism>
<evidence type="ECO:0000313" key="2">
    <source>
        <dbReference type="EMBL" id="KAL2488648.1"/>
    </source>
</evidence>
<keyword evidence="1" id="KW-0472">Membrane</keyword>
<name>A0ABD1RLK2_9LAMI</name>
<proteinExistence type="predicted"/>
<evidence type="ECO:0000256" key="1">
    <source>
        <dbReference type="SAM" id="Phobius"/>
    </source>
</evidence>
<sequence length="178" mass="19879">MGDPIMQQMSTRKSNTVNPVALDKTRLTLFGLANYRIPFLIVVVIWMVSENYAILHRIHSACTSNAQQLPPQFLRLALGCVTMDMDFLVEAQSEEELPEQLKLGKMKLVDLGNSASSTRKNALRGKGISSGNYANMERLGSRSVSPKMERLVAEELSPKWERLGSISDPPKMERLATE</sequence>
<dbReference type="EMBL" id="JBFOLJ010000012">
    <property type="protein sequence ID" value="KAL2488648.1"/>
    <property type="molecule type" value="Genomic_DNA"/>
</dbReference>